<organism evidence="1 2">
    <name type="scientific">Astrephomene gubernaculifera</name>
    <dbReference type="NCBI Taxonomy" id="47775"/>
    <lineage>
        <taxon>Eukaryota</taxon>
        <taxon>Viridiplantae</taxon>
        <taxon>Chlorophyta</taxon>
        <taxon>core chlorophytes</taxon>
        <taxon>Chlorophyceae</taxon>
        <taxon>CS clade</taxon>
        <taxon>Chlamydomonadales</taxon>
        <taxon>Astrephomenaceae</taxon>
        <taxon>Astrephomene</taxon>
    </lineage>
</organism>
<gene>
    <name evidence="1" type="ORF">Agub_g5686</name>
</gene>
<evidence type="ECO:0000313" key="2">
    <source>
        <dbReference type="Proteomes" id="UP001054857"/>
    </source>
</evidence>
<dbReference type="PANTHER" id="PTHR33178:SF10">
    <property type="entry name" value="STRESS-RESPONSE A_B BARREL DOMAIN-CONTAINING PROTEIN"/>
    <property type="match status" value="1"/>
</dbReference>
<name>A0AAD3DNP5_9CHLO</name>
<sequence length="387" mass="41422">MACTASLISHRSHALRLLPTTSAAWPRTPNHLRERPRARPLNAAARAQTVPVWETLVLVHNATDKSQGTEEQQEVGGACGDNKYWIRYLIPMPLSPPCAPRPQRSTLPSCALATFHHPHSHQLLDTLWSLQYRTPGACCASAGPVVQSASRDRSASAPRAAVYYRFSSQAQAERFVAGPAFSDAKSRLLGSGTVTLALWKVLVPNDMEALFKRGPAFEAGVDLLLFLEPAAAAEQTAAKEAERTVGAAEAATSEAAGAGPAVATGQAVGPAALQPEMLVELVGRLQEQALAAGSVQVSCGEDVTSLEPRFVWMARFPHEESAQQFLRSPLVEQLATAEGRRYTAPGPAAGADGQQQLEVQRKQGPALFLSTFVVIEVGDVQQSKQRL</sequence>
<dbReference type="AlphaFoldDB" id="A0AAD3DNP5"/>
<protein>
    <submittedName>
        <fullName evidence="1">Uncharacterized protein</fullName>
    </submittedName>
</protein>
<dbReference type="EMBL" id="BMAR01000007">
    <property type="protein sequence ID" value="GFR44454.1"/>
    <property type="molecule type" value="Genomic_DNA"/>
</dbReference>
<keyword evidence="2" id="KW-1185">Reference proteome</keyword>
<accession>A0AAD3DNP5</accession>
<evidence type="ECO:0000313" key="1">
    <source>
        <dbReference type="EMBL" id="GFR44454.1"/>
    </source>
</evidence>
<dbReference type="Proteomes" id="UP001054857">
    <property type="component" value="Unassembled WGS sequence"/>
</dbReference>
<proteinExistence type="predicted"/>
<dbReference type="InterPro" id="IPR044662">
    <property type="entry name" value="HS1/DABB1-like"/>
</dbReference>
<comment type="caution">
    <text evidence="1">The sequence shown here is derived from an EMBL/GenBank/DDBJ whole genome shotgun (WGS) entry which is preliminary data.</text>
</comment>
<dbReference type="PANTHER" id="PTHR33178">
    <property type="match status" value="1"/>
</dbReference>
<reference evidence="1 2" key="1">
    <citation type="journal article" date="2021" name="Sci. Rep.">
        <title>Genome sequencing of the multicellular alga Astrephomene provides insights into convergent evolution of germ-soma differentiation.</title>
        <authorList>
            <person name="Yamashita S."/>
            <person name="Yamamoto K."/>
            <person name="Matsuzaki R."/>
            <person name="Suzuki S."/>
            <person name="Yamaguchi H."/>
            <person name="Hirooka S."/>
            <person name="Minakuchi Y."/>
            <person name="Miyagishima S."/>
            <person name="Kawachi M."/>
            <person name="Toyoda A."/>
            <person name="Nozaki H."/>
        </authorList>
    </citation>
    <scope>NUCLEOTIDE SEQUENCE [LARGE SCALE GENOMIC DNA]</scope>
    <source>
        <strain evidence="1 2">NIES-4017</strain>
    </source>
</reference>